<dbReference type="InterPro" id="IPR010140">
    <property type="entry name" value="Histidinol_P_phosphatase_HisJ"/>
</dbReference>
<dbReference type="EMBL" id="FUWW01000009">
    <property type="protein sequence ID" value="SJZ57489.1"/>
    <property type="molecule type" value="Genomic_DNA"/>
</dbReference>
<evidence type="ECO:0000259" key="9">
    <source>
        <dbReference type="Pfam" id="PF02811"/>
    </source>
</evidence>
<sequence>MIMKYKNIFDTHTHSINSFDGHHSCEQLCEGIIKNGGIGIAITDHCDIDGTKDGCWDFEDKQFAEVLEAKKAFPQIKVYNGVELGQALFEKELSEAFLSKYDFDFVLGSVHNLKNMEDFYFLDYKQYDIYSLLQQYFNSLLDLAKWNKTDSLAHLTYPLRYIVAREKIDVDMSKFDDIIEEIFSVIIANNKAIELNASGLSMDMNDTLPNKAYIKKFHDMGGKYVTVGSDSHYFDKVCNNIDKGYDILKECGFEHFTVFEKREPKLITIE</sequence>
<protein>
    <recommendedName>
        <fullName evidence="3 8">Histidinol-phosphatase</fullName>
        <shortName evidence="8">HolPase</shortName>
        <ecNumber evidence="3 8">3.1.3.15</ecNumber>
    </recommendedName>
</protein>
<keyword evidence="6 8" id="KW-0368">Histidine biosynthesis</keyword>
<name>A0A1T4LRW7_9FIRM</name>
<evidence type="ECO:0000313" key="11">
    <source>
        <dbReference type="Proteomes" id="UP000190657"/>
    </source>
</evidence>
<keyword evidence="11" id="KW-1185">Reference proteome</keyword>
<dbReference type="SUPFAM" id="SSF89550">
    <property type="entry name" value="PHP domain-like"/>
    <property type="match status" value="1"/>
</dbReference>
<dbReference type="GO" id="GO:0004401">
    <property type="term" value="F:histidinol-phosphatase activity"/>
    <property type="evidence" value="ECO:0007669"/>
    <property type="project" value="UniProtKB-UniRule"/>
</dbReference>
<comment type="similarity">
    <text evidence="2 8">Belongs to the PHP hydrolase family. HisK subfamily.</text>
</comment>
<dbReference type="UniPathway" id="UPA00031">
    <property type="reaction ID" value="UER00013"/>
</dbReference>
<evidence type="ECO:0000313" key="10">
    <source>
        <dbReference type="EMBL" id="SJZ57489.1"/>
    </source>
</evidence>
<comment type="catalytic activity">
    <reaction evidence="7 8">
        <text>L-histidinol phosphate + H2O = L-histidinol + phosphate</text>
        <dbReference type="Rhea" id="RHEA:14465"/>
        <dbReference type="ChEBI" id="CHEBI:15377"/>
        <dbReference type="ChEBI" id="CHEBI:43474"/>
        <dbReference type="ChEBI" id="CHEBI:57699"/>
        <dbReference type="ChEBI" id="CHEBI:57980"/>
        <dbReference type="EC" id="3.1.3.15"/>
    </reaction>
</comment>
<evidence type="ECO:0000256" key="5">
    <source>
        <dbReference type="ARBA" id="ARBA00022801"/>
    </source>
</evidence>
<evidence type="ECO:0000256" key="1">
    <source>
        <dbReference type="ARBA" id="ARBA00004970"/>
    </source>
</evidence>
<evidence type="ECO:0000256" key="7">
    <source>
        <dbReference type="ARBA" id="ARBA00049158"/>
    </source>
</evidence>
<dbReference type="AlphaFoldDB" id="A0A1T4LRW7"/>
<comment type="pathway">
    <text evidence="1 8">Amino-acid biosynthesis; L-histidine biosynthesis; L-histidine from 5-phospho-alpha-D-ribose 1-diphosphate: step 8/9.</text>
</comment>
<dbReference type="InterPro" id="IPR004013">
    <property type="entry name" value="PHP_dom"/>
</dbReference>
<evidence type="ECO:0000256" key="6">
    <source>
        <dbReference type="ARBA" id="ARBA00023102"/>
    </source>
</evidence>
<evidence type="ECO:0000256" key="8">
    <source>
        <dbReference type="RuleBase" id="RU366003"/>
    </source>
</evidence>
<accession>A0A1T4LRW7</accession>
<keyword evidence="4 8" id="KW-0028">Amino-acid biosynthesis</keyword>
<dbReference type="Proteomes" id="UP000190657">
    <property type="component" value="Unassembled WGS sequence"/>
</dbReference>
<dbReference type="GO" id="GO:0005737">
    <property type="term" value="C:cytoplasm"/>
    <property type="evidence" value="ECO:0007669"/>
    <property type="project" value="TreeGrafter"/>
</dbReference>
<dbReference type="Pfam" id="PF02811">
    <property type="entry name" value="PHP"/>
    <property type="match status" value="1"/>
</dbReference>
<evidence type="ECO:0000256" key="3">
    <source>
        <dbReference type="ARBA" id="ARBA00013085"/>
    </source>
</evidence>
<dbReference type="Gene3D" id="3.20.20.140">
    <property type="entry name" value="Metal-dependent hydrolases"/>
    <property type="match status" value="1"/>
</dbReference>
<evidence type="ECO:0000256" key="2">
    <source>
        <dbReference type="ARBA" id="ARBA00009152"/>
    </source>
</evidence>
<evidence type="ECO:0000256" key="4">
    <source>
        <dbReference type="ARBA" id="ARBA00022605"/>
    </source>
</evidence>
<dbReference type="EC" id="3.1.3.15" evidence="3 8"/>
<dbReference type="STRING" id="290054.SAMN02745114_00992"/>
<dbReference type="GO" id="GO:0000105">
    <property type="term" value="P:L-histidine biosynthetic process"/>
    <property type="evidence" value="ECO:0007669"/>
    <property type="project" value="UniProtKB-UniRule"/>
</dbReference>
<gene>
    <name evidence="10" type="ORF">SAMN02745114_00992</name>
</gene>
<dbReference type="NCBIfam" id="TIGR01856">
    <property type="entry name" value="hisJ_fam"/>
    <property type="match status" value="1"/>
</dbReference>
<dbReference type="InterPro" id="IPR016195">
    <property type="entry name" value="Pol/histidinol_Pase-like"/>
</dbReference>
<reference evidence="10 11" key="1">
    <citation type="submission" date="2017-02" db="EMBL/GenBank/DDBJ databases">
        <authorList>
            <person name="Peterson S.W."/>
        </authorList>
    </citation>
    <scope>NUCLEOTIDE SEQUENCE [LARGE SCALE GENOMIC DNA]</scope>
    <source>
        <strain evidence="10 11">ATCC 51222</strain>
    </source>
</reference>
<proteinExistence type="inferred from homology"/>
<organism evidence="10 11">
    <name type="scientific">Eubacterium coprostanoligenes</name>
    <dbReference type="NCBI Taxonomy" id="290054"/>
    <lineage>
        <taxon>Bacteria</taxon>
        <taxon>Bacillati</taxon>
        <taxon>Bacillota</taxon>
        <taxon>Clostridia</taxon>
        <taxon>Eubacteriales</taxon>
        <taxon>Eubacteriaceae</taxon>
        <taxon>Eubacterium</taxon>
    </lineage>
</organism>
<dbReference type="PANTHER" id="PTHR21039:SF0">
    <property type="entry name" value="HISTIDINOL-PHOSPHATASE"/>
    <property type="match status" value="1"/>
</dbReference>
<feature type="domain" description="PHP" evidence="9">
    <location>
        <begin position="10"/>
        <end position="197"/>
    </location>
</feature>
<dbReference type="PANTHER" id="PTHR21039">
    <property type="entry name" value="HISTIDINOL PHOSPHATASE-RELATED"/>
    <property type="match status" value="1"/>
</dbReference>
<keyword evidence="5 8" id="KW-0378">Hydrolase</keyword>